<dbReference type="AlphaFoldDB" id="Q7UTK4"/>
<dbReference type="EMBL" id="BX294139">
    <property type="protein sequence ID" value="CAD73432.1"/>
    <property type="molecule type" value="Genomic_DNA"/>
</dbReference>
<protein>
    <submittedName>
        <fullName evidence="1">Uncharacterized protein</fullName>
    </submittedName>
</protein>
<gene>
    <name evidence="1" type="ordered locus">RB3831</name>
</gene>
<sequence length="40" mass="4597">MSLRDAVICESQRDLPIVRFYPIIPADLLSRRLIKSPGTR</sequence>
<dbReference type="KEGG" id="rba:RB3831"/>
<dbReference type="InParanoid" id="Q7UTK4"/>
<evidence type="ECO:0000313" key="1">
    <source>
        <dbReference type="EMBL" id="CAD73432.1"/>
    </source>
</evidence>
<evidence type="ECO:0000313" key="2">
    <source>
        <dbReference type="Proteomes" id="UP000001025"/>
    </source>
</evidence>
<accession>Q7UTK4</accession>
<dbReference type="EnsemblBacteria" id="CAD73432">
    <property type="protein sequence ID" value="CAD73432"/>
    <property type="gene ID" value="RB3831"/>
</dbReference>
<dbReference type="Proteomes" id="UP000001025">
    <property type="component" value="Chromosome"/>
</dbReference>
<proteinExistence type="predicted"/>
<reference evidence="1 2" key="1">
    <citation type="journal article" date="2003" name="Proc. Natl. Acad. Sci. U.S.A.">
        <title>Complete genome sequence of the marine planctomycete Pirellula sp. strain 1.</title>
        <authorList>
            <person name="Gloeckner F.O."/>
            <person name="Kube M."/>
            <person name="Bauer M."/>
            <person name="Teeling H."/>
            <person name="Lombardot T."/>
            <person name="Ludwig W."/>
            <person name="Gade D."/>
            <person name="Beck A."/>
            <person name="Borzym K."/>
            <person name="Heitmann K."/>
            <person name="Rabus R."/>
            <person name="Schlesner H."/>
            <person name="Amann R."/>
            <person name="Reinhardt R."/>
        </authorList>
    </citation>
    <scope>NUCLEOTIDE SEQUENCE [LARGE SCALE GENOMIC DNA]</scope>
    <source>
        <strain evidence="2">DSM 10527 / NCIMB 13988 / SH1</strain>
    </source>
</reference>
<organism evidence="1 2">
    <name type="scientific">Rhodopirellula baltica (strain DSM 10527 / NCIMB 13988 / SH1)</name>
    <dbReference type="NCBI Taxonomy" id="243090"/>
    <lineage>
        <taxon>Bacteria</taxon>
        <taxon>Pseudomonadati</taxon>
        <taxon>Planctomycetota</taxon>
        <taxon>Planctomycetia</taxon>
        <taxon>Pirellulales</taxon>
        <taxon>Pirellulaceae</taxon>
        <taxon>Rhodopirellula</taxon>
    </lineage>
</organism>
<name>Q7UTK4_RHOBA</name>
<dbReference type="HOGENOM" id="CLU_3295572_0_0_0"/>
<keyword evidence="2" id="KW-1185">Reference proteome</keyword>